<name>A0ABV1A4I7_9TELE</name>
<dbReference type="EMBL" id="JAHRIP010079444">
    <property type="protein sequence ID" value="MEQ2312571.1"/>
    <property type="molecule type" value="Genomic_DNA"/>
</dbReference>
<accession>A0ABV1A4I7</accession>
<evidence type="ECO:0000313" key="3">
    <source>
        <dbReference type="Proteomes" id="UP001469553"/>
    </source>
</evidence>
<dbReference type="Proteomes" id="UP001469553">
    <property type="component" value="Unassembled WGS sequence"/>
</dbReference>
<feature type="region of interest" description="Disordered" evidence="1">
    <location>
        <begin position="104"/>
        <end position="126"/>
    </location>
</feature>
<evidence type="ECO:0000313" key="2">
    <source>
        <dbReference type="EMBL" id="MEQ2312571.1"/>
    </source>
</evidence>
<proteinExistence type="predicted"/>
<comment type="caution">
    <text evidence="2">The sequence shown here is derived from an EMBL/GenBank/DDBJ whole genome shotgun (WGS) entry which is preliminary data.</text>
</comment>
<keyword evidence="3" id="KW-1185">Reference proteome</keyword>
<reference evidence="2 3" key="1">
    <citation type="submission" date="2021-06" db="EMBL/GenBank/DDBJ databases">
        <authorList>
            <person name="Palmer J.M."/>
        </authorList>
    </citation>
    <scope>NUCLEOTIDE SEQUENCE [LARGE SCALE GENOMIC DNA]</scope>
    <source>
        <strain evidence="2 3">AS_MEX2019</strain>
        <tissue evidence="2">Muscle</tissue>
    </source>
</reference>
<sequence length="126" mass="14145">MASFLYFLTDLCSQVLPESLLLFLQYSPPTLASPMLRCSVSTLLDLAESISEEDAGCQSSFHSWNQPLGNQRTILPAIRLPSCPPITSFWKHLPKRIQVTERHSIPTDSHRLPNSASSDRLTFSRT</sequence>
<gene>
    <name evidence="2" type="ORF">AMECASPLE_032427</name>
</gene>
<evidence type="ECO:0000256" key="1">
    <source>
        <dbReference type="SAM" id="MobiDB-lite"/>
    </source>
</evidence>
<feature type="compositionally biased region" description="Polar residues" evidence="1">
    <location>
        <begin position="112"/>
        <end position="126"/>
    </location>
</feature>
<organism evidence="2 3">
    <name type="scientific">Ameca splendens</name>
    <dbReference type="NCBI Taxonomy" id="208324"/>
    <lineage>
        <taxon>Eukaryota</taxon>
        <taxon>Metazoa</taxon>
        <taxon>Chordata</taxon>
        <taxon>Craniata</taxon>
        <taxon>Vertebrata</taxon>
        <taxon>Euteleostomi</taxon>
        <taxon>Actinopterygii</taxon>
        <taxon>Neopterygii</taxon>
        <taxon>Teleostei</taxon>
        <taxon>Neoteleostei</taxon>
        <taxon>Acanthomorphata</taxon>
        <taxon>Ovalentaria</taxon>
        <taxon>Atherinomorphae</taxon>
        <taxon>Cyprinodontiformes</taxon>
        <taxon>Goodeidae</taxon>
        <taxon>Ameca</taxon>
    </lineage>
</organism>
<protein>
    <submittedName>
        <fullName evidence="2">Uncharacterized protein</fullName>
    </submittedName>
</protein>